<dbReference type="EMBL" id="KN834770">
    <property type="protein sequence ID" value="KIK61783.1"/>
    <property type="molecule type" value="Genomic_DNA"/>
</dbReference>
<feature type="transmembrane region" description="Helical" evidence="2">
    <location>
        <begin position="57"/>
        <end position="84"/>
    </location>
</feature>
<keyword evidence="4" id="KW-1185">Reference proteome</keyword>
<accession>A0A0D0CZ50</accession>
<dbReference type="OrthoDB" id="10039566at2759"/>
<sequence>MTSDIESESAQAVSKGKGRAHDVTTERTPLLAAAGSSRSLPQHLTPRGQRRLGVLRFLCVFLTTLLICIILALAVLLLLAWSYFRSSEMSPEVILHKALVLEGPDRVDVLNISFSDGIWVEVEGRIGLDAGSVVGVNPDPQDGVLDLMLKGLGKWGVRNLEAVTVQTSTITISSRTDPPVFLANLTVPPLEIPLTVDPPKEHRAWLQRISTPVLVQPTSKTSHLLHFAQESWKNGQVMVTTEVSTVDVRGGGVDGAGWKRRLHRELTDVVTTFSVKVPELPGFPHPGRNAPIPPLADLVTLLSFQLSNNVETNNLSIKAVASVVDPAPATFNLTTPSLPFIISLLPLTPPNPDPNPNPIPIASVQTRPFSLTHPNISLDITGHVLPLPSNGDAFPTFSKFLTRYLSGLSNPISISTPLIHDMTVELAFPAPNPKPRILQNVTIRDMKIKPNSIGSTFLASGTVLAHVVLPKGMDIDLDVKKVLPDVLVFDGEVPDDVDVGIGFGEDIPSANTATRAPEFPPLPDPLPEGAFGHIRPDDWVDSRCVKVDSESSEGSEFAVSAKIVDVPLEVLPGRQKEFSDFVSKIIFGPGATAGILGTTAVGVHVPGIPGVPDEPPEGQEYSDGEMSHAELGLIELSGLPFRGSVKLGKGNLLQRLRRGSEEKWKDLEKDIENQKREMLDRWKKALKKLPHW</sequence>
<reference evidence="3 4" key="1">
    <citation type="submission" date="2014-04" db="EMBL/GenBank/DDBJ databases">
        <title>Evolutionary Origins and Diversification of the Mycorrhizal Mutualists.</title>
        <authorList>
            <consortium name="DOE Joint Genome Institute"/>
            <consortium name="Mycorrhizal Genomics Consortium"/>
            <person name="Kohler A."/>
            <person name="Kuo A."/>
            <person name="Nagy L.G."/>
            <person name="Floudas D."/>
            <person name="Copeland A."/>
            <person name="Barry K.W."/>
            <person name="Cichocki N."/>
            <person name="Veneault-Fourrey C."/>
            <person name="LaButti K."/>
            <person name="Lindquist E.A."/>
            <person name="Lipzen A."/>
            <person name="Lundell T."/>
            <person name="Morin E."/>
            <person name="Murat C."/>
            <person name="Riley R."/>
            <person name="Ohm R."/>
            <person name="Sun H."/>
            <person name="Tunlid A."/>
            <person name="Henrissat B."/>
            <person name="Grigoriev I.V."/>
            <person name="Hibbett D.S."/>
            <person name="Martin F."/>
        </authorList>
    </citation>
    <scope>NUCLEOTIDE SEQUENCE [LARGE SCALE GENOMIC DNA]</scope>
    <source>
        <strain evidence="3 4">FD-317 M1</strain>
    </source>
</reference>
<gene>
    <name evidence="3" type="ORF">GYMLUDRAFT_224884</name>
</gene>
<evidence type="ECO:0000313" key="3">
    <source>
        <dbReference type="EMBL" id="KIK61783.1"/>
    </source>
</evidence>
<dbReference type="HOGENOM" id="CLU_014996_0_0_1"/>
<keyword evidence="2" id="KW-1133">Transmembrane helix</keyword>
<evidence type="ECO:0000256" key="2">
    <source>
        <dbReference type="SAM" id="Phobius"/>
    </source>
</evidence>
<proteinExistence type="predicted"/>
<feature type="compositionally biased region" description="Polar residues" evidence="1">
    <location>
        <begin position="1"/>
        <end position="12"/>
    </location>
</feature>
<feature type="region of interest" description="Disordered" evidence="1">
    <location>
        <begin position="1"/>
        <end position="23"/>
    </location>
</feature>
<keyword evidence="2" id="KW-0812">Transmembrane</keyword>
<dbReference type="AlphaFoldDB" id="A0A0D0CZ50"/>
<keyword evidence="2" id="KW-0472">Membrane</keyword>
<protein>
    <submittedName>
        <fullName evidence="3">Uncharacterized protein</fullName>
    </submittedName>
</protein>
<evidence type="ECO:0000256" key="1">
    <source>
        <dbReference type="SAM" id="MobiDB-lite"/>
    </source>
</evidence>
<name>A0A0D0CZ50_9AGAR</name>
<evidence type="ECO:0000313" key="4">
    <source>
        <dbReference type="Proteomes" id="UP000053593"/>
    </source>
</evidence>
<dbReference type="Proteomes" id="UP000053593">
    <property type="component" value="Unassembled WGS sequence"/>
</dbReference>
<organism evidence="3 4">
    <name type="scientific">Collybiopsis luxurians FD-317 M1</name>
    <dbReference type="NCBI Taxonomy" id="944289"/>
    <lineage>
        <taxon>Eukaryota</taxon>
        <taxon>Fungi</taxon>
        <taxon>Dikarya</taxon>
        <taxon>Basidiomycota</taxon>
        <taxon>Agaricomycotina</taxon>
        <taxon>Agaricomycetes</taxon>
        <taxon>Agaricomycetidae</taxon>
        <taxon>Agaricales</taxon>
        <taxon>Marasmiineae</taxon>
        <taxon>Omphalotaceae</taxon>
        <taxon>Collybiopsis</taxon>
        <taxon>Collybiopsis luxurians</taxon>
    </lineage>
</organism>